<feature type="compositionally biased region" description="Pro residues" evidence="1">
    <location>
        <begin position="699"/>
        <end position="729"/>
    </location>
</feature>
<reference evidence="3 4" key="2">
    <citation type="submission" date="2019-01" db="EMBL/GenBank/DDBJ databases">
        <title>The decoding of complex shrimp genome reveals the adaptation for benthos swimmer, frequently molting mechanism and breeding impact on genome.</title>
        <authorList>
            <person name="Sun Y."/>
            <person name="Gao Y."/>
            <person name="Yu Y."/>
        </authorList>
    </citation>
    <scope>NUCLEOTIDE SEQUENCE [LARGE SCALE GENOMIC DNA]</scope>
    <source>
        <tissue evidence="3">Muscle</tissue>
    </source>
</reference>
<reference evidence="3 4" key="1">
    <citation type="submission" date="2018-04" db="EMBL/GenBank/DDBJ databases">
        <authorList>
            <person name="Zhang X."/>
            <person name="Yuan J."/>
            <person name="Li F."/>
            <person name="Xiang J."/>
        </authorList>
    </citation>
    <scope>NUCLEOTIDE SEQUENCE [LARGE SCALE GENOMIC DNA]</scope>
    <source>
        <tissue evidence="3">Muscle</tissue>
    </source>
</reference>
<keyword evidence="2" id="KW-0472">Membrane</keyword>
<keyword evidence="2" id="KW-0812">Transmembrane</keyword>
<evidence type="ECO:0000256" key="2">
    <source>
        <dbReference type="SAM" id="Phobius"/>
    </source>
</evidence>
<feature type="transmembrane region" description="Helical" evidence="2">
    <location>
        <begin position="169"/>
        <end position="195"/>
    </location>
</feature>
<keyword evidence="4" id="KW-1185">Reference proteome</keyword>
<evidence type="ECO:0000313" key="4">
    <source>
        <dbReference type="Proteomes" id="UP000283509"/>
    </source>
</evidence>
<feature type="region of interest" description="Disordered" evidence="1">
    <location>
        <begin position="597"/>
        <end position="621"/>
    </location>
</feature>
<sequence>MITTNNPLSWRLTGRRSRFQKPAGDHRCGFSGGNVVSSVASTLSVVRVGVLGMPFTVVISLTCLSTDYIRGSERPDRRRSGRRTRGGGPGIITTAHLKEKKKHRYAEKRRSFTEWCEVSAAGHRGQDIRKDFSSKVQERLAEGISRLRPRRNGWTSGVSFMNTLSRPRLVYIMGGSPGSVPLLAYYVQLAALILARTHRSFSFYTLLVFLLLSLLSGLHIFLSLLLLLLSSPTPSPPLLPLLQLFSSLYSYCLSPLHDLLLRFPPLLPPPPPSFSFSPPLLPSSRFPLFAIRLCSLSRIPIASPPSDPLPLIAPSALSIPFFGTVLSHFLRLPYSSIRPSISLFLFNPLSPSPSSSSPSSSFVLPFLRHPSYLPCSTPSLPLPRPSFLPSPLAFHSALPPTSFLLLLRPCPPPCPTLGVLPLLHPLPSLSRPPSSFPCQPPAKPSSPCLPPASPCSLFRPARQSFAFPRDPTSVPCSVSCPHPSVRSPFHPRSLSPSPPLPALLPRLFLPSSHPSFPSHPPSSSPSSTPLPLPSPPPPSCPPPRSSPSSTLYLSFSHPLLPLPHPLPPLLHPLPPSSHLFLPFPPILFLAFHPTSSSPPSSPPSSSPPSPSPAPLHPLLPLPPLFPSSRPPSLPPPLLPLPPPLLPLLPPSSSPPPAPSFPFPRPLLLPPPPLLPLPRPLLPSSRPLLPFPRPSFPFPAPSPLPLPSSSPPPPLLPLLPPSSFPPPAPSSPALSSLLPSPAPSLPPPPSPSPLPPPPSPSPAPRLVHSLSPLSRAALTLMFCNT</sequence>
<feature type="transmembrane region" description="Helical" evidence="2">
    <location>
        <begin position="201"/>
        <end position="229"/>
    </location>
</feature>
<feature type="region of interest" description="Disordered" evidence="1">
    <location>
        <begin position="71"/>
        <end position="90"/>
    </location>
</feature>
<organism evidence="3 4">
    <name type="scientific">Penaeus vannamei</name>
    <name type="common">Whiteleg shrimp</name>
    <name type="synonym">Litopenaeus vannamei</name>
    <dbReference type="NCBI Taxonomy" id="6689"/>
    <lineage>
        <taxon>Eukaryota</taxon>
        <taxon>Metazoa</taxon>
        <taxon>Ecdysozoa</taxon>
        <taxon>Arthropoda</taxon>
        <taxon>Crustacea</taxon>
        <taxon>Multicrustacea</taxon>
        <taxon>Malacostraca</taxon>
        <taxon>Eumalacostraca</taxon>
        <taxon>Eucarida</taxon>
        <taxon>Decapoda</taxon>
        <taxon>Dendrobranchiata</taxon>
        <taxon>Penaeoidea</taxon>
        <taxon>Penaeidae</taxon>
        <taxon>Penaeus</taxon>
    </lineage>
</organism>
<name>A0A3R7QBL4_PENVA</name>
<protein>
    <submittedName>
        <fullName evidence="3">Uncharacterized protein</fullName>
    </submittedName>
</protein>
<dbReference type="EMBL" id="QCYY01001988">
    <property type="protein sequence ID" value="ROT73797.1"/>
    <property type="molecule type" value="Genomic_DNA"/>
</dbReference>
<feature type="compositionally biased region" description="Pro residues" evidence="1">
    <location>
        <begin position="517"/>
        <end position="545"/>
    </location>
</feature>
<proteinExistence type="predicted"/>
<feature type="compositionally biased region" description="Pro residues" evidence="1">
    <location>
        <begin position="739"/>
        <end position="762"/>
    </location>
</feature>
<dbReference type="Proteomes" id="UP000283509">
    <property type="component" value="Unassembled WGS sequence"/>
</dbReference>
<feature type="region of interest" description="Disordered" evidence="1">
    <location>
        <begin position="514"/>
        <end position="547"/>
    </location>
</feature>
<comment type="caution">
    <text evidence="3">The sequence shown here is derived from an EMBL/GenBank/DDBJ whole genome shotgun (WGS) entry which is preliminary data.</text>
</comment>
<feature type="compositionally biased region" description="Pro residues" evidence="1">
    <location>
        <begin position="599"/>
        <end position="621"/>
    </location>
</feature>
<dbReference type="AlphaFoldDB" id="A0A3R7QBL4"/>
<evidence type="ECO:0000313" key="3">
    <source>
        <dbReference type="EMBL" id="ROT73797.1"/>
    </source>
</evidence>
<feature type="region of interest" description="Disordered" evidence="1">
    <location>
        <begin position="699"/>
        <end position="766"/>
    </location>
</feature>
<accession>A0A3R7QBL4</accession>
<evidence type="ECO:0000256" key="1">
    <source>
        <dbReference type="SAM" id="MobiDB-lite"/>
    </source>
</evidence>
<gene>
    <name evidence="3" type="ORF">C7M84_007731</name>
</gene>
<keyword evidence="2" id="KW-1133">Transmembrane helix</keyword>